<sequence>MIRRNLSKITLNYLEEIKQYENIVNENFENNDDINTFALDPTCDVATPIMSKLAKKIASESMTNVQNNTFTKMNEFNCDTPIIVKPIQTEKNETKDSDDEGYVIKENASYQPYGGEYNF</sequence>
<evidence type="ECO:0000313" key="1">
    <source>
        <dbReference type="EMBL" id="OAF68852.1"/>
    </source>
</evidence>
<dbReference type="Proteomes" id="UP000078046">
    <property type="component" value="Unassembled WGS sequence"/>
</dbReference>
<protein>
    <submittedName>
        <fullName evidence="1">Uncharacterized protein</fullName>
    </submittedName>
</protein>
<dbReference type="EMBL" id="LWCA01000377">
    <property type="protein sequence ID" value="OAF68852.1"/>
    <property type="molecule type" value="Genomic_DNA"/>
</dbReference>
<evidence type="ECO:0000313" key="2">
    <source>
        <dbReference type="Proteomes" id="UP000078046"/>
    </source>
</evidence>
<keyword evidence="2" id="KW-1185">Reference proteome</keyword>
<name>A0A177B571_9BILA</name>
<accession>A0A177B571</accession>
<organism evidence="1 2">
    <name type="scientific">Intoshia linei</name>
    <dbReference type="NCBI Taxonomy" id="1819745"/>
    <lineage>
        <taxon>Eukaryota</taxon>
        <taxon>Metazoa</taxon>
        <taxon>Spiralia</taxon>
        <taxon>Lophotrochozoa</taxon>
        <taxon>Mesozoa</taxon>
        <taxon>Orthonectida</taxon>
        <taxon>Rhopaluridae</taxon>
        <taxon>Intoshia</taxon>
    </lineage>
</organism>
<comment type="caution">
    <text evidence="1">The sequence shown here is derived from an EMBL/GenBank/DDBJ whole genome shotgun (WGS) entry which is preliminary data.</text>
</comment>
<dbReference type="AlphaFoldDB" id="A0A177B571"/>
<reference evidence="1 2" key="1">
    <citation type="submission" date="2016-04" db="EMBL/GenBank/DDBJ databases">
        <title>The genome of Intoshia linei affirms orthonectids as highly simplified spiralians.</title>
        <authorList>
            <person name="Mikhailov K.V."/>
            <person name="Slusarev G.S."/>
            <person name="Nikitin M.A."/>
            <person name="Logacheva M.D."/>
            <person name="Penin A."/>
            <person name="Aleoshin V."/>
            <person name="Panchin Y.V."/>
        </authorList>
    </citation>
    <scope>NUCLEOTIDE SEQUENCE [LARGE SCALE GENOMIC DNA]</scope>
    <source>
        <strain evidence="1">Intl2013</strain>
        <tissue evidence="1">Whole animal</tissue>
    </source>
</reference>
<gene>
    <name evidence="1" type="ORF">A3Q56_03414</name>
</gene>
<proteinExistence type="predicted"/>